<dbReference type="PANTHER" id="PTHR43584:SF8">
    <property type="entry name" value="N-ACETYLMURAMATE ALPHA-1-PHOSPHATE URIDYLYLTRANSFERASE"/>
    <property type="match status" value="1"/>
</dbReference>
<keyword evidence="2" id="KW-0012">Acyltransferase</keyword>
<keyword evidence="1" id="KW-0808">Transferase</keyword>
<name>A0ABW5DE86_9BACT</name>
<proteinExistence type="predicted"/>
<keyword evidence="5" id="KW-1185">Reference proteome</keyword>
<evidence type="ECO:0000256" key="2">
    <source>
        <dbReference type="ARBA" id="ARBA00023315"/>
    </source>
</evidence>
<dbReference type="Pfam" id="PF25087">
    <property type="entry name" value="GMPPB_C"/>
    <property type="match status" value="1"/>
</dbReference>
<evidence type="ECO:0000313" key="4">
    <source>
        <dbReference type="EMBL" id="MFD2257961.1"/>
    </source>
</evidence>
<protein>
    <recommendedName>
        <fullName evidence="3">Mannose-1-phosphate guanyltransferase C-terminal domain-containing protein</fullName>
    </recommendedName>
</protein>
<comment type="caution">
    <text evidence="4">The sequence shown here is derived from an EMBL/GenBank/DDBJ whole genome shotgun (WGS) entry which is preliminary data.</text>
</comment>
<evidence type="ECO:0000256" key="1">
    <source>
        <dbReference type="ARBA" id="ARBA00022679"/>
    </source>
</evidence>
<evidence type="ECO:0000259" key="3">
    <source>
        <dbReference type="Pfam" id="PF25087"/>
    </source>
</evidence>
<dbReference type="InterPro" id="IPR056729">
    <property type="entry name" value="GMPPB_C"/>
</dbReference>
<dbReference type="Gene3D" id="2.160.10.10">
    <property type="entry name" value="Hexapeptide repeat proteins"/>
    <property type="match status" value="1"/>
</dbReference>
<accession>A0ABW5DE86</accession>
<dbReference type="PANTHER" id="PTHR43584">
    <property type="entry name" value="NUCLEOTIDYL TRANSFERASE"/>
    <property type="match status" value="1"/>
</dbReference>
<evidence type="ECO:0000313" key="5">
    <source>
        <dbReference type="Proteomes" id="UP001597375"/>
    </source>
</evidence>
<dbReference type="EMBL" id="JBHUIT010000034">
    <property type="protein sequence ID" value="MFD2257961.1"/>
    <property type="molecule type" value="Genomic_DNA"/>
</dbReference>
<dbReference type="InterPro" id="IPR050065">
    <property type="entry name" value="GlmU-like"/>
</dbReference>
<dbReference type="SUPFAM" id="SSF51161">
    <property type="entry name" value="Trimeric LpxA-like enzymes"/>
    <property type="match status" value="1"/>
</dbReference>
<feature type="domain" description="Mannose-1-phosphate guanyltransferase C-terminal" evidence="3">
    <location>
        <begin position="167"/>
        <end position="258"/>
    </location>
</feature>
<reference evidence="5" key="1">
    <citation type="journal article" date="2019" name="Int. J. Syst. Evol. Microbiol.">
        <title>The Global Catalogue of Microorganisms (GCM) 10K type strain sequencing project: providing services to taxonomists for standard genome sequencing and annotation.</title>
        <authorList>
            <consortium name="The Broad Institute Genomics Platform"/>
            <consortium name="The Broad Institute Genome Sequencing Center for Infectious Disease"/>
            <person name="Wu L."/>
            <person name="Ma J."/>
        </authorList>
    </citation>
    <scope>NUCLEOTIDE SEQUENCE [LARGE SCALE GENOMIC DNA]</scope>
    <source>
        <strain evidence="5">CGMCC 4.7106</strain>
    </source>
</reference>
<gene>
    <name evidence="4" type="ORF">ACFSSA_14865</name>
</gene>
<dbReference type="InterPro" id="IPR011004">
    <property type="entry name" value="Trimer_LpxA-like_sf"/>
</dbReference>
<sequence length="301" mass="32156">MQATFLPPYHSVLCAPITANRELAACLIANVPMIDLLSAELTRAGFQIVENAEAGPRTLRIPIDTWIELGALLMLGRNEKSARLCDSDGVVLAWKGEESPGDCEEEIRTEAGCFPIVYPWDLLRMNEEVVALMDESSIVGEVSPLATISGSVRLGQGSRILPGSVVEGPVVIGPNTQIGPNALIRGATSIGANCYIGHGAEVKNSIIYPNTYISRHCYIGDSIIGSHVTLGSGTRTENHRHDGRNHVSMVRGNEVNTERTKVGTFIGDGVRTGVNTSIEAAVKIGVGRMTKPGAVIDKDLM</sequence>
<dbReference type="Proteomes" id="UP001597375">
    <property type="component" value="Unassembled WGS sequence"/>
</dbReference>
<organism evidence="4 5">
    <name type="scientific">Luteolibacter algae</name>
    <dbReference type="NCBI Taxonomy" id="454151"/>
    <lineage>
        <taxon>Bacteria</taxon>
        <taxon>Pseudomonadati</taxon>
        <taxon>Verrucomicrobiota</taxon>
        <taxon>Verrucomicrobiia</taxon>
        <taxon>Verrucomicrobiales</taxon>
        <taxon>Verrucomicrobiaceae</taxon>
        <taxon>Luteolibacter</taxon>
    </lineage>
</organism>